<keyword evidence="1" id="KW-0472">Membrane</keyword>
<feature type="transmembrane region" description="Helical" evidence="1">
    <location>
        <begin position="82"/>
        <end position="106"/>
    </location>
</feature>
<keyword evidence="1" id="KW-0812">Transmembrane</keyword>
<organism evidence="2 3">
    <name type="scientific">Corynebacterium kalidii</name>
    <dbReference type="NCBI Taxonomy" id="2931982"/>
    <lineage>
        <taxon>Bacteria</taxon>
        <taxon>Bacillati</taxon>
        <taxon>Actinomycetota</taxon>
        <taxon>Actinomycetes</taxon>
        <taxon>Mycobacteriales</taxon>
        <taxon>Corynebacteriaceae</taxon>
        <taxon>Corynebacterium</taxon>
    </lineage>
</organism>
<dbReference type="Proteomes" id="UP001139207">
    <property type="component" value="Unassembled WGS sequence"/>
</dbReference>
<feature type="transmembrane region" description="Helical" evidence="1">
    <location>
        <begin position="37"/>
        <end position="61"/>
    </location>
</feature>
<dbReference type="RefSeq" id="WP_244802950.1">
    <property type="nucleotide sequence ID" value="NZ_JALIEA010000005.1"/>
</dbReference>
<comment type="caution">
    <text evidence="2">The sequence shown here is derived from an EMBL/GenBank/DDBJ whole genome shotgun (WGS) entry which is preliminary data.</text>
</comment>
<feature type="transmembrane region" description="Helical" evidence="1">
    <location>
        <begin position="12"/>
        <end position="31"/>
    </location>
</feature>
<evidence type="ECO:0000313" key="2">
    <source>
        <dbReference type="EMBL" id="MCJ7857198.1"/>
    </source>
</evidence>
<gene>
    <name evidence="2" type="ORF">MUN33_00470</name>
</gene>
<reference evidence="2" key="1">
    <citation type="submission" date="2022-04" db="EMBL/GenBank/DDBJ databases">
        <title>Corynebacterium kalidii LD5P10.</title>
        <authorList>
            <person name="Sun J.Q."/>
        </authorList>
    </citation>
    <scope>NUCLEOTIDE SEQUENCE</scope>
    <source>
        <strain evidence="2">LD5P10</strain>
    </source>
</reference>
<dbReference type="AlphaFoldDB" id="A0A9X1WFH5"/>
<dbReference type="EMBL" id="JALIEA010000005">
    <property type="protein sequence ID" value="MCJ7857198.1"/>
    <property type="molecule type" value="Genomic_DNA"/>
</dbReference>
<protein>
    <submittedName>
        <fullName evidence="2">Uncharacterized protein</fullName>
    </submittedName>
</protein>
<accession>A0A9X1WFH5</accession>
<evidence type="ECO:0000313" key="3">
    <source>
        <dbReference type="Proteomes" id="UP001139207"/>
    </source>
</evidence>
<sequence length="225" mass="25511">MSSARDSAIKTTLRALCIIIPTLGTLSLFHLDANRKILTIALCYFLFLFVMIIPGAFTPNASPVSFVSKRNLPDGGVRLKGYLIHIFALWLILFEIILIMLAFGIGTDSRRWYTVVTCSVLYIPVILWIIRLLIREKSLAVTLEIRRENLSILTMKDRHIETKFIKEINVNDRLIKPTISIISREDCDAKDVDAAAFAPFLPIGTRNLESLLIQTLRPVPDVMKR</sequence>
<keyword evidence="1" id="KW-1133">Transmembrane helix</keyword>
<feature type="transmembrane region" description="Helical" evidence="1">
    <location>
        <begin position="112"/>
        <end position="134"/>
    </location>
</feature>
<keyword evidence="3" id="KW-1185">Reference proteome</keyword>
<proteinExistence type="predicted"/>
<evidence type="ECO:0000256" key="1">
    <source>
        <dbReference type="SAM" id="Phobius"/>
    </source>
</evidence>
<name>A0A9X1WFH5_9CORY</name>